<dbReference type="InterPro" id="IPR037294">
    <property type="entry name" value="ABC_BtuC-like"/>
</dbReference>
<dbReference type="Gene3D" id="1.10.3470.10">
    <property type="entry name" value="ABC transporter involved in vitamin B12 uptake, BtuC"/>
    <property type="match status" value="1"/>
</dbReference>
<sequence>MAGLTVRGGGARRLPGAPTLTALVLVTLLAVGWAGRQGALGIGWEVLWEVSDPSLAGPAWVFWHLRLPRMALALLVGAGLGVAGALMQGLFRNPLADPGVVGVSSGAALAAGLTIVVLANVWPEAPRLLGSWTLVLMAFVGGLVTTGWVYRLAQSEHGLRVGVMLLAGIAVNALAGAGIGMLGYVANDEQLRNYQLWMLGSLAGARWASVGTLAAVVLPLCVWSLVWARPLNALALGEAQAVLLGVPVERLKRTVLWSTAALTGACTATVGAVGFIGLVAPHMVRMLLGPDHRWVIPGSALMGGCLVVLADAAARTWLAPAEMPLGVLTALMGGPLFVALLRRARHLEGER</sequence>
<dbReference type="CDD" id="cd06550">
    <property type="entry name" value="TM_ABC_iron-siderophores_like"/>
    <property type="match status" value="1"/>
</dbReference>
<dbReference type="FunFam" id="1.10.3470.10:FF:000001">
    <property type="entry name" value="Vitamin B12 ABC transporter permease BtuC"/>
    <property type="match status" value="1"/>
</dbReference>
<dbReference type="InterPro" id="IPR000522">
    <property type="entry name" value="ABC_transptr_permease_BtuC"/>
</dbReference>
<evidence type="ECO:0000256" key="3">
    <source>
        <dbReference type="ARBA" id="ARBA00022448"/>
    </source>
</evidence>
<comment type="subcellular location">
    <subcellularLocation>
        <location evidence="1">Cell membrane</location>
        <topology evidence="1">Multi-pass membrane protein</topology>
    </subcellularLocation>
</comment>
<dbReference type="OrthoDB" id="9782305at2"/>
<feature type="transmembrane region" description="Helical" evidence="8">
    <location>
        <begin position="162"/>
        <end position="186"/>
    </location>
</feature>
<evidence type="ECO:0000256" key="6">
    <source>
        <dbReference type="ARBA" id="ARBA00022989"/>
    </source>
</evidence>
<evidence type="ECO:0000256" key="2">
    <source>
        <dbReference type="ARBA" id="ARBA00007935"/>
    </source>
</evidence>
<organism evidence="9 10">
    <name type="scientific">Tepidimonas taiwanensis</name>
    <dbReference type="NCBI Taxonomy" id="307486"/>
    <lineage>
        <taxon>Bacteria</taxon>
        <taxon>Pseudomonadati</taxon>
        <taxon>Pseudomonadota</taxon>
        <taxon>Betaproteobacteria</taxon>
        <taxon>Burkholderiales</taxon>
        <taxon>Tepidimonas</taxon>
    </lineage>
</organism>
<feature type="transmembrane region" description="Helical" evidence="8">
    <location>
        <begin position="294"/>
        <end position="317"/>
    </location>
</feature>
<dbReference type="PANTHER" id="PTHR30472:SF25">
    <property type="entry name" value="ABC TRANSPORTER PERMEASE PROTEIN MJ0876-RELATED"/>
    <property type="match status" value="1"/>
</dbReference>
<gene>
    <name evidence="9" type="primary">hmuU_2</name>
    <name evidence="9" type="ORF">Ttaiw_02393</name>
</gene>
<feature type="transmembrane region" description="Helical" evidence="8">
    <location>
        <begin position="323"/>
        <end position="341"/>
    </location>
</feature>
<evidence type="ECO:0000313" key="9">
    <source>
        <dbReference type="EMBL" id="TSE29170.1"/>
    </source>
</evidence>
<evidence type="ECO:0000256" key="7">
    <source>
        <dbReference type="ARBA" id="ARBA00023136"/>
    </source>
</evidence>
<dbReference type="GO" id="GO:0033214">
    <property type="term" value="P:siderophore-iron import into cell"/>
    <property type="evidence" value="ECO:0007669"/>
    <property type="project" value="TreeGrafter"/>
</dbReference>
<keyword evidence="4" id="KW-1003">Cell membrane</keyword>
<reference evidence="9 10" key="1">
    <citation type="submission" date="2019-07" db="EMBL/GenBank/DDBJ databases">
        <title>Tepidimonas taiwanensis I1-1 draft genome.</title>
        <authorList>
            <person name="Da Costa M.S."/>
            <person name="Froufe H.J.C."/>
            <person name="Egas C."/>
            <person name="Albuquerque L."/>
        </authorList>
    </citation>
    <scope>NUCLEOTIDE SEQUENCE [LARGE SCALE GENOMIC DNA]</scope>
    <source>
        <strain evidence="9 10">I1-1</strain>
    </source>
</reference>
<dbReference type="STRING" id="307486.GCA_000807215_00929"/>
<comment type="caution">
    <text evidence="9">The sequence shown here is derived from an EMBL/GenBank/DDBJ whole genome shotgun (WGS) entry which is preliminary data.</text>
</comment>
<dbReference type="Pfam" id="PF01032">
    <property type="entry name" value="FecCD"/>
    <property type="match status" value="1"/>
</dbReference>
<keyword evidence="7 8" id="KW-0472">Membrane</keyword>
<protein>
    <submittedName>
        <fullName evidence="9">Hemin transport system permease protein HmuU</fullName>
    </submittedName>
</protein>
<keyword evidence="6 8" id="KW-1133">Transmembrane helix</keyword>
<evidence type="ECO:0000256" key="5">
    <source>
        <dbReference type="ARBA" id="ARBA00022692"/>
    </source>
</evidence>
<evidence type="ECO:0000256" key="8">
    <source>
        <dbReference type="SAM" id="Phobius"/>
    </source>
</evidence>
<keyword evidence="3" id="KW-0813">Transport</keyword>
<accession>A0A554X005</accession>
<dbReference type="GO" id="GO:0022857">
    <property type="term" value="F:transmembrane transporter activity"/>
    <property type="evidence" value="ECO:0007669"/>
    <property type="project" value="InterPro"/>
</dbReference>
<feature type="transmembrane region" description="Helical" evidence="8">
    <location>
        <begin position="71"/>
        <end position="91"/>
    </location>
</feature>
<dbReference type="PANTHER" id="PTHR30472">
    <property type="entry name" value="FERRIC ENTEROBACTIN TRANSPORT SYSTEM PERMEASE PROTEIN"/>
    <property type="match status" value="1"/>
</dbReference>
<feature type="transmembrane region" description="Helical" evidence="8">
    <location>
        <begin position="103"/>
        <end position="122"/>
    </location>
</feature>
<dbReference type="RefSeq" id="WP_043699861.1">
    <property type="nucleotide sequence ID" value="NZ_CP083911.1"/>
</dbReference>
<evidence type="ECO:0000256" key="1">
    <source>
        <dbReference type="ARBA" id="ARBA00004651"/>
    </source>
</evidence>
<keyword evidence="5 8" id="KW-0812">Transmembrane</keyword>
<evidence type="ECO:0000256" key="4">
    <source>
        <dbReference type="ARBA" id="ARBA00022475"/>
    </source>
</evidence>
<feature type="transmembrane region" description="Helical" evidence="8">
    <location>
        <begin position="16"/>
        <end position="35"/>
    </location>
</feature>
<feature type="transmembrane region" description="Helical" evidence="8">
    <location>
        <begin position="255"/>
        <end position="282"/>
    </location>
</feature>
<dbReference type="AlphaFoldDB" id="A0A554X005"/>
<dbReference type="Proteomes" id="UP000317763">
    <property type="component" value="Unassembled WGS sequence"/>
</dbReference>
<proteinExistence type="inferred from homology"/>
<name>A0A554X005_9BURK</name>
<feature type="transmembrane region" description="Helical" evidence="8">
    <location>
        <begin position="207"/>
        <end position="228"/>
    </location>
</feature>
<dbReference type="SUPFAM" id="SSF81345">
    <property type="entry name" value="ABC transporter involved in vitamin B12 uptake, BtuC"/>
    <property type="match status" value="1"/>
</dbReference>
<dbReference type="EMBL" id="VJOM01000039">
    <property type="protein sequence ID" value="TSE29170.1"/>
    <property type="molecule type" value="Genomic_DNA"/>
</dbReference>
<evidence type="ECO:0000313" key="10">
    <source>
        <dbReference type="Proteomes" id="UP000317763"/>
    </source>
</evidence>
<comment type="similarity">
    <text evidence="2">Belongs to the binding-protein-dependent transport system permease family. FecCD subfamily.</text>
</comment>
<keyword evidence="10" id="KW-1185">Reference proteome</keyword>
<feature type="transmembrane region" description="Helical" evidence="8">
    <location>
        <begin position="129"/>
        <end position="150"/>
    </location>
</feature>
<dbReference type="GO" id="GO:0005886">
    <property type="term" value="C:plasma membrane"/>
    <property type="evidence" value="ECO:0007669"/>
    <property type="project" value="UniProtKB-SubCell"/>
</dbReference>